<geneLocation type="mitochondrion" evidence="1"/>
<dbReference type="EMBL" id="LKAM01000002">
    <property type="protein sequence ID" value="KUM50052.1"/>
    <property type="molecule type" value="Genomic_DNA"/>
</dbReference>
<accession>A0A101M371</accession>
<evidence type="ECO:0000313" key="1">
    <source>
        <dbReference type="EMBL" id="KUM50052.1"/>
    </source>
</evidence>
<organism evidence="1">
    <name type="scientific">Picea glauca</name>
    <name type="common">White spruce</name>
    <name type="synonym">Pinus glauca</name>
    <dbReference type="NCBI Taxonomy" id="3330"/>
    <lineage>
        <taxon>Eukaryota</taxon>
        <taxon>Viridiplantae</taxon>
        <taxon>Streptophyta</taxon>
        <taxon>Embryophyta</taxon>
        <taxon>Tracheophyta</taxon>
        <taxon>Spermatophyta</taxon>
        <taxon>Pinopsida</taxon>
        <taxon>Pinidae</taxon>
        <taxon>Conifers I</taxon>
        <taxon>Pinales</taxon>
        <taxon>Pinaceae</taxon>
        <taxon>Picea</taxon>
    </lineage>
</organism>
<protein>
    <submittedName>
        <fullName evidence="1">Uncharacterized protein</fullName>
    </submittedName>
</protein>
<gene>
    <name evidence="1" type="ORF">ABT39_MTgene3280</name>
</gene>
<dbReference type="AlphaFoldDB" id="A0A101M371"/>
<comment type="caution">
    <text evidence="1">The sequence shown here is derived from an EMBL/GenBank/DDBJ whole genome shotgun (WGS) entry which is preliminary data.</text>
</comment>
<proteinExistence type="predicted"/>
<reference evidence="1" key="1">
    <citation type="journal article" date="2015" name="Genome Biol. Evol.">
        <title>Organellar Genomes of White Spruce (Picea glauca): Assembly and Annotation.</title>
        <authorList>
            <person name="Jackman S.D."/>
            <person name="Warren R.L."/>
            <person name="Gibb E.A."/>
            <person name="Vandervalk B.P."/>
            <person name="Mohamadi H."/>
            <person name="Chu J."/>
            <person name="Raymond A."/>
            <person name="Pleasance S."/>
            <person name="Coope R."/>
            <person name="Wildung M.R."/>
            <person name="Ritland C.E."/>
            <person name="Bousquet J."/>
            <person name="Jones S.J."/>
            <person name="Bohlmann J."/>
            <person name="Birol I."/>
        </authorList>
    </citation>
    <scope>NUCLEOTIDE SEQUENCE [LARGE SCALE GENOMIC DNA]</scope>
    <source>
        <tissue evidence="1">Flushing bud</tissue>
    </source>
</reference>
<name>A0A101M371_PICGL</name>
<sequence>MMLQCEVDQYREVSYLLRFMICSLTGICPRSVVCKGVTIARERYGYDVVDCR</sequence>
<keyword evidence="1" id="KW-0496">Mitochondrion</keyword>